<organism evidence="7">
    <name type="scientific">Cyprideis torosa</name>
    <dbReference type="NCBI Taxonomy" id="163714"/>
    <lineage>
        <taxon>Eukaryota</taxon>
        <taxon>Metazoa</taxon>
        <taxon>Ecdysozoa</taxon>
        <taxon>Arthropoda</taxon>
        <taxon>Crustacea</taxon>
        <taxon>Oligostraca</taxon>
        <taxon>Ostracoda</taxon>
        <taxon>Podocopa</taxon>
        <taxon>Podocopida</taxon>
        <taxon>Cytherocopina</taxon>
        <taxon>Cytheroidea</taxon>
        <taxon>Cytherideidae</taxon>
        <taxon>Cyprideis</taxon>
    </lineage>
</organism>
<dbReference type="PROSITE" id="PS50111">
    <property type="entry name" value="CHEMOTAXIS_TRANSDUC_2"/>
    <property type="match status" value="1"/>
</dbReference>
<dbReference type="PANTHER" id="PTHR32089">
    <property type="entry name" value="METHYL-ACCEPTING CHEMOTAXIS PROTEIN MCPB"/>
    <property type="match status" value="1"/>
</dbReference>
<keyword evidence="2" id="KW-0812">Transmembrane</keyword>
<evidence type="ECO:0000256" key="3">
    <source>
        <dbReference type="ARBA" id="ARBA00022989"/>
    </source>
</evidence>
<comment type="subcellular location">
    <subcellularLocation>
        <location evidence="1">Membrane</location>
        <topology evidence="1">Multi-pass membrane protein</topology>
    </subcellularLocation>
</comment>
<accession>A0A7R8WU01</accession>
<dbReference type="Gene3D" id="1.10.287.950">
    <property type="entry name" value="Methyl-accepting chemotaxis protein"/>
    <property type="match status" value="1"/>
</dbReference>
<protein>
    <submittedName>
        <fullName evidence="7">Uncharacterized protein</fullName>
    </submittedName>
</protein>
<dbReference type="GO" id="GO:0007165">
    <property type="term" value="P:signal transduction"/>
    <property type="evidence" value="ECO:0007669"/>
    <property type="project" value="UniProtKB-KW"/>
</dbReference>
<evidence type="ECO:0000256" key="4">
    <source>
        <dbReference type="ARBA" id="ARBA00023136"/>
    </source>
</evidence>
<proteinExistence type="inferred from homology"/>
<keyword evidence="5" id="KW-0807">Transducer</keyword>
<reference evidence="7" key="1">
    <citation type="submission" date="2020-11" db="EMBL/GenBank/DDBJ databases">
        <authorList>
            <person name="Tran Van P."/>
        </authorList>
    </citation>
    <scope>NUCLEOTIDE SEQUENCE</scope>
</reference>
<evidence type="ECO:0000256" key="1">
    <source>
        <dbReference type="ARBA" id="ARBA00004141"/>
    </source>
</evidence>
<dbReference type="PROSITE" id="PS50885">
    <property type="entry name" value="HAMP"/>
    <property type="match status" value="1"/>
</dbReference>
<evidence type="ECO:0000313" key="7">
    <source>
        <dbReference type="EMBL" id="CAD7238034.1"/>
    </source>
</evidence>
<evidence type="ECO:0000256" key="2">
    <source>
        <dbReference type="ARBA" id="ARBA00022692"/>
    </source>
</evidence>
<dbReference type="InterPro" id="IPR004089">
    <property type="entry name" value="MCPsignal_dom"/>
</dbReference>
<evidence type="ECO:0000256" key="5">
    <source>
        <dbReference type="ARBA" id="ARBA00023224"/>
    </source>
</evidence>
<dbReference type="Pfam" id="PF00015">
    <property type="entry name" value="MCPsignal"/>
    <property type="match status" value="1"/>
</dbReference>
<dbReference type="OrthoDB" id="10061308at2759"/>
<feature type="non-terminal residue" evidence="7">
    <location>
        <position position="323"/>
    </location>
</feature>
<keyword evidence="3" id="KW-1133">Transmembrane helix</keyword>
<dbReference type="PANTHER" id="PTHR32089:SF119">
    <property type="entry name" value="METHYL-ACCEPTING CHEMOTAXIS PROTEIN CTPL"/>
    <property type="match status" value="1"/>
</dbReference>
<sequence length="323" mass="35025">RFNLQQKEWLLIEQQQEESIMHLLDEMSTLAEGDLTIRATVSDNITGAIADSVNYAVDALRALVMKIDDTSGKLTRYAEVTNNRINDLSQASSRQSEEITIASAAIEAMTQSIYKVSKNATTSSMVANKSLDISKAGAHTVRNAIEDMVAVREQIQATSKRIKRLGETSQEVGDIVRLMNDIAEQTNILALNASIQTTGSGAVKSFERVTDEVQQLAQRSAEANHKIDVLVRAIQTDTQEAIASMEQTTAKVVASSRNAEAAEEALDEVEEVSTSLARLIANISDASVKQAAVTGRVTSAMKSIAEVTRQTEQSSHETTQLVA</sequence>
<gene>
    <name evidence="7" type="ORF">CTOB1V02_LOCUS15849</name>
</gene>
<dbReference type="SMART" id="SM00283">
    <property type="entry name" value="MA"/>
    <property type="match status" value="1"/>
</dbReference>
<dbReference type="InterPro" id="IPR003660">
    <property type="entry name" value="HAMP_dom"/>
</dbReference>
<dbReference type="GO" id="GO:0016020">
    <property type="term" value="C:membrane"/>
    <property type="evidence" value="ECO:0007669"/>
    <property type="project" value="UniProtKB-SubCell"/>
</dbReference>
<evidence type="ECO:0000256" key="6">
    <source>
        <dbReference type="ARBA" id="ARBA00029447"/>
    </source>
</evidence>
<keyword evidence="4" id="KW-0472">Membrane</keyword>
<name>A0A7R8WU01_9CRUS</name>
<dbReference type="AlphaFoldDB" id="A0A7R8WU01"/>
<dbReference type="EMBL" id="OB695177">
    <property type="protein sequence ID" value="CAD7238034.1"/>
    <property type="molecule type" value="Genomic_DNA"/>
</dbReference>
<dbReference type="SUPFAM" id="SSF58104">
    <property type="entry name" value="Methyl-accepting chemotaxis protein (MCP) signaling domain"/>
    <property type="match status" value="1"/>
</dbReference>
<feature type="non-terminal residue" evidence="7">
    <location>
        <position position="1"/>
    </location>
</feature>
<comment type="similarity">
    <text evidence="6">Belongs to the methyl-accepting chemotaxis (MCP) protein family.</text>
</comment>